<organism evidence="1">
    <name type="scientific">Ovis aries</name>
    <name type="common">Sheep</name>
    <dbReference type="NCBI Taxonomy" id="9940"/>
    <lineage>
        <taxon>Eukaryota</taxon>
        <taxon>Metazoa</taxon>
        <taxon>Chordata</taxon>
        <taxon>Craniata</taxon>
        <taxon>Vertebrata</taxon>
        <taxon>Euteleostomi</taxon>
        <taxon>Mammalia</taxon>
        <taxon>Eutheria</taxon>
        <taxon>Laurasiatheria</taxon>
        <taxon>Artiodactyla</taxon>
        <taxon>Ruminantia</taxon>
        <taxon>Pecora</taxon>
        <taxon>Bovidae</taxon>
        <taxon>Caprinae</taxon>
        <taxon>Ovis</taxon>
    </lineage>
</organism>
<proteinExistence type="predicted"/>
<sequence length="273" mass="30470">MSVEQRWQTPPDLRSSLLRPLNELKSHGFDTLLQNLFGDLKPLFKRFTRTRWAATQQTLEEIVSTVAERMPEFSELQDCFREVRGCWAASGGTRRQACVWAHPDALFRSGIRPSLDLAFGEVVGSHGPARSPTQELLEAVHLHLVKEYVTRLCKRRLVLKTAEQQQQLAGLVQANAQHIQQFCTQSGSRATWLHHALPTLAEIIRLQDPSAIKIEVATYATLYPDFSKGHLSAILAIKGNLSSSDAKSIRSILDINTGAHEPSKALFSLIKVG</sequence>
<reference evidence="1" key="3">
    <citation type="submission" date="2025-09" db="UniProtKB">
        <authorList>
            <consortium name="Ensembl"/>
        </authorList>
    </citation>
    <scope>IDENTIFICATION</scope>
</reference>
<gene>
    <name evidence="1" type="primary">LOC105605761</name>
</gene>
<reference evidence="1" key="1">
    <citation type="submission" date="2020-11" db="EMBL/GenBank/DDBJ databases">
        <authorList>
            <person name="Davenport K.M."/>
            <person name="Bickhart D.M."/>
            <person name="Smith T.P.L."/>
            <person name="Murdoch B.M."/>
            <person name="Rosen B.D."/>
        </authorList>
    </citation>
    <scope>NUCLEOTIDE SEQUENCE [LARGE SCALE GENOMIC DNA]</scope>
    <source>
        <strain evidence="1">OAR_USU_Benz2616</strain>
    </source>
</reference>
<accession>A0AC11DHN7</accession>
<protein>
    <submittedName>
        <fullName evidence="1">Uncharacterized protein</fullName>
    </submittedName>
</protein>
<evidence type="ECO:0000313" key="1">
    <source>
        <dbReference type="Ensembl" id="ENSOARP00020043622.1"/>
    </source>
</evidence>
<dbReference type="Ensembl" id="ENSOART00020044245.1">
    <property type="protein sequence ID" value="ENSOARP00020043622.1"/>
    <property type="gene ID" value="ENSOARG00020036963.1"/>
</dbReference>
<reference evidence="1" key="2">
    <citation type="submission" date="2025-08" db="UniProtKB">
        <authorList>
            <consortium name="Ensembl"/>
        </authorList>
    </citation>
    <scope>IDENTIFICATION</scope>
</reference>
<name>A0AC11DHN7_SHEEP</name>